<reference evidence="2" key="1">
    <citation type="submission" date="2022-05" db="EMBL/GenBank/DDBJ databases">
        <title>The Musa troglodytarum L. genome provides insights into the mechanism of non-climacteric behaviour and enrichment of carotenoids.</title>
        <authorList>
            <person name="Wang J."/>
        </authorList>
    </citation>
    <scope>NUCLEOTIDE SEQUENCE</scope>
    <source>
        <tissue evidence="2">Leaf</tissue>
    </source>
</reference>
<organism evidence="2 3">
    <name type="scientific">Musa troglodytarum</name>
    <name type="common">fe'i banana</name>
    <dbReference type="NCBI Taxonomy" id="320322"/>
    <lineage>
        <taxon>Eukaryota</taxon>
        <taxon>Viridiplantae</taxon>
        <taxon>Streptophyta</taxon>
        <taxon>Embryophyta</taxon>
        <taxon>Tracheophyta</taxon>
        <taxon>Spermatophyta</taxon>
        <taxon>Magnoliopsida</taxon>
        <taxon>Liliopsida</taxon>
        <taxon>Zingiberales</taxon>
        <taxon>Musaceae</taxon>
        <taxon>Musa</taxon>
    </lineage>
</organism>
<keyword evidence="1" id="KW-1133">Transmembrane helix</keyword>
<gene>
    <name evidence="2" type="ORF">MUK42_15263</name>
</gene>
<name>A0A9E7IAA1_9LILI</name>
<evidence type="ECO:0000256" key="1">
    <source>
        <dbReference type="SAM" id="Phobius"/>
    </source>
</evidence>
<dbReference type="OrthoDB" id="10564591at2759"/>
<keyword evidence="3" id="KW-1185">Reference proteome</keyword>
<dbReference type="AlphaFoldDB" id="A0A9E7IAA1"/>
<keyword evidence="1" id="KW-0472">Membrane</keyword>
<keyword evidence="1" id="KW-0812">Transmembrane</keyword>
<dbReference type="EMBL" id="CP097511">
    <property type="protein sequence ID" value="URE48101.1"/>
    <property type="molecule type" value="Genomic_DNA"/>
</dbReference>
<proteinExistence type="predicted"/>
<feature type="transmembrane region" description="Helical" evidence="1">
    <location>
        <begin position="20"/>
        <end position="42"/>
    </location>
</feature>
<accession>A0A9E7IAA1</accession>
<evidence type="ECO:0000313" key="3">
    <source>
        <dbReference type="Proteomes" id="UP001055439"/>
    </source>
</evidence>
<protein>
    <submittedName>
        <fullName evidence="2">Uncharacterized protein</fullName>
    </submittedName>
</protein>
<sequence>MPLGVPTARNHGHVLAFKLYHLAVFNIYGVDITLGICLIACFTGTDISWVRQAANPSSLGFWLCHSSPPSWLTCLAYVVGCNGTIHEQELANSPLYDWELIKTRFNNGNPLPEYNNAAEDADIPSSYQTNID</sequence>
<evidence type="ECO:0000313" key="2">
    <source>
        <dbReference type="EMBL" id="URE48101.1"/>
    </source>
</evidence>
<dbReference type="Proteomes" id="UP001055439">
    <property type="component" value="Chromosome 9"/>
</dbReference>